<dbReference type="OrthoDB" id="10276450at2759"/>
<gene>
    <name evidence="2" type="ORF">PR001_g12731</name>
    <name evidence="1" type="ORF">PR002_g25989</name>
    <name evidence="3" type="ORF">PR003_g13445</name>
</gene>
<evidence type="ECO:0000313" key="2">
    <source>
        <dbReference type="EMBL" id="KAE9024173.1"/>
    </source>
</evidence>
<name>A0A6A4F5H2_9STRA</name>
<evidence type="ECO:0000313" key="6">
    <source>
        <dbReference type="Proteomes" id="UP000435112"/>
    </source>
</evidence>
<accession>A0A6A4F5H2</accession>
<dbReference type="AlphaFoldDB" id="A0A6A4F5H2"/>
<evidence type="ECO:0000313" key="4">
    <source>
        <dbReference type="Proteomes" id="UP000429607"/>
    </source>
</evidence>
<protein>
    <submittedName>
        <fullName evidence="3">Uncharacterized protein</fullName>
    </submittedName>
</protein>
<dbReference type="EMBL" id="QXFT01000849">
    <property type="protein sequence ID" value="KAE9334603.1"/>
    <property type="molecule type" value="Genomic_DNA"/>
</dbReference>
<evidence type="ECO:0000313" key="1">
    <source>
        <dbReference type="EMBL" id="KAE8974179.1"/>
    </source>
</evidence>
<dbReference type="Proteomes" id="UP000429607">
    <property type="component" value="Unassembled WGS sequence"/>
</dbReference>
<dbReference type="EMBL" id="QXFV01000839">
    <property type="protein sequence ID" value="KAE9024173.1"/>
    <property type="molecule type" value="Genomic_DNA"/>
</dbReference>
<dbReference type="Proteomes" id="UP000435112">
    <property type="component" value="Unassembled WGS sequence"/>
</dbReference>
<dbReference type="Proteomes" id="UP000434957">
    <property type="component" value="Unassembled WGS sequence"/>
</dbReference>
<dbReference type="EMBL" id="QXFU01003591">
    <property type="protein sequence ID" value="KAE8974179.1"/>
    <property type="molecule type" value="Genomic_DNA"/>
</dbReference>
<evidence type="ECO:0000313" key="3">
    <source>
        <dbReference type="EMBL" id="KAE9334603.1"/>
    </source>
</evidence>
<reference evidence="3 5" key="1">
    <citation type="submission" date="2018-08" db="EMBL/GenBank/DDBJ databases">
        <title>Genomic investigation of the strawberry pathogen Phytophthora fragariae indicates pathogenicity is determined by transcriptional variation in three key races.</title>
        <authorList>
            <person name="Adams T.M."/>
            <person name="Armitage A.D."/>
            <person name="Sobczyk M.K."/>
            <person name="Bates H.J."/>
            <person name="Dunwell J.M."/>
            <person name="Nellist C.F."/>
            <person name="Harrison R.J."/>
        </authorList>
    </citation>
    <scope>NUCLEOTIDE SEQUENCE [LARGE SCALE GENOMIC DNA]</scope>
    <source>
        <strain evidence="2 4">SCRP249</strain>
        <strain evidence="1 6">SCRP324</strain>
        <strain evidence="3 5">SCRP333</strain>
    </source>
</reference>
<organism evidence="3 5">
    <name type="scientific">Phytophthora rubi</name>
    <dbReference type="NCBI Taxonomy" id="129364"/>
    <lineage>
        <taxon>Eukaryota</taxon>
        <taxon>Sar</taxon>
        <taxon>Stramenopiles</taxon>
        <taxon>Oomycota</taxon>
        <taxon>Peronosporomycetes</taxon>
        <taxon>Peronosporales</taxon>
        <taxon>Peronosporaceae</taxon>
        <taxon>Phytophthora</taxon>
    </lineage>
</organism>
<evidence type="ECO:0000313" key="5">
    <source>
        <dbReference type="Proteomes" id="UP000434957"/>
    </source>
</evidence>
<sequence>MYRIDFLSATSILVFCSAMAPVLTLKTHTVALCFMKGFICLKGAPSSLKVLQACRVVIVKGVNSNAIHSSPTLHIPVRLLRRCGVHSSTTVQSSLPNMNPSQLICHEK</sequence>
<keyword evidence="5" id="KW-1185">Reference proteome</keyword>
<comment type="caution">
    <text evidence="3">The sequence shown here is derived from an EMBL/GenBank/DDBJ whole genome shotgun (WGS) entry which is preliminary data.</text>
</comment>
<proteinExistence type="predicted"/>